<dbReference type="EMBL" id="CAJNOK010068881">
    <property type="protein sequence ID" value="CAF1658024.1"/>
    <property type="molecule type" value="Genomic_DNA"/>
</dbReference>
<dbReference type="Proteomes" id="UP000682733">
    <property type="component" value="Unassembled WGS sequence"/>
</dbReference>
<accession>A0A8S2GD91</accession>
<evidence type="ECO:0000313" key="3">
    <source>
        <dbReference type="Proteomes" id="UP000677228"/>
    </source>
</evidence>
<protein>
    <submittedName>
        <fullName evidence="1">Uncharacterized protein</fullName>
    </submittedName>
</protein>
<evidence type="ECO:0000313" key="1">
    <source>
        <dbReference type="EMBL" id="CAF1658024.1"/>
    </source>
</evidence>
<proteinExistence type="predicted"/>
<organism evidence="1 3">
    <name type="scientific">Didymodactylos carnosus</name>
    <dbReference type="NCBI Taxonomy" id="1234261"/>
    <lineage>
        <taxon>Eukaryota</taxon>
        <taxon>Metazoa</taxon>
        <taxon>Spiralia</taxon>
        <taxon>Gnathifera</taxon>
        <taxon>Rotifera</taxon>
        <taxon>Eurotatoria</taxon>
        <taxon>Bdelloidea</taxon>
        <taxon>Philodinida</taxon>
        <taxon>Philodinidae</taxon>
        <taxon>Didymodactylos</taxon>
    </lineage>
</organism>
<dbReference type="AlphaFoldDB" id="A0A8S2GD91"/>
<dbReference type="EMBL" id="CAJOBA010098791">
    <property type="protein sequence ID" value="CAF4512772.1"/>
    <property type="molecule type" value="Genomic_DNA"/>
</dbReference>
<sequence>MDVSAPLEVNLANASLCFPCHKGFCQDNMGCQEYNNDGTPKCRCKFEYIKVNNACRLRFKPRGSNIYDTAIFCLRALTLLNSR</sequence>
<dbReference type="Proteomes" id="UP000677228">
    <property type="component" value="Unassembled WGS sequence"/>
</dbReference>
<evidence type="ECO:0000313" key="2">
    <source>
        <dbReference type="EMBL" id="CAF4512772.1"/>
    </source>
</evidence>
<name>A0A8S2GD91_9BILA</name>
<reference evidence="1" key="1">
    <citation type="submission" date="2021-02" db="EMBL/GenBank/DDBJ databases">
        <authorList>
            <person name="Nowell W R."/>
        </authorList>
    </citation>
    <scope>NUCLEOTIDE SEQUENCE</scope>
</reference>
<comment type="caution">
    <text evidence="1">The sequence shown here is derived from an EMBL/GenBank/DDBJ whole genome shotgun (WGS) entry which is preliminary data.</text>
</comment>
<gene>
    <name evidence="1" type="ORF">OVA965_LOCUS45153</name>
    <name evidence="2" type="ORF">TMI583_LOCUS48410</name>
</gene>